<comment type="pathway">
    <text evidence="3 11">Carbohydrate metabolism; hexose metabolism.</text>
</comment>
<evidence type="ECO:0000256" key="3">
    <source>
        <dbReference type="ARBA" id="ARBA00005028"/>
    </source>
</evidence>
<evidence type="ECO:0000256" key="10">
    <source>
        <dbReference type="ARBA" id="ARBA00023277"/>
    </source>
</evidence>
<dbReference type="EMBL" id="JACLCP010000003">
    <property type="protein sequence ID" value="MBC2845556.1"/>
    <property type="molecule type" value="Genomic_DNA"/>
</dbReference>
<evidence type="ECO:0000256" key="12">
    <source>
        <dbReference type="PIRSR" id="PIRSR005096-1"/>
    </source>
</evidence>
<comment type="caution">
    <text evidence="15">The sequence shown here is derived from an EMBL/GenBank/DDBJ whole genome shotgun (WGS) entry which is preliminary data.</text>
</comment>
<dbReference type="InterPro" id="IPR015443">
    <property type="entry name" value="Aldose_1-epimerase"/>
</dbReference>
<gene>
    <name evidence="15" type="ORF">H7F21_10680</name>
</gene>
<evidence type="ECO:0000256" key="1">
    <source>
        <dbReference type="ARBA" id="ARBA00001913"/>
    </source>
</evidence>
<evidence type="ECO:0000256" key="13">
    <source>
        <dbReference type="PIRSR" id="PIRSR005096-2"/>
    </source>
</evidence>
<evidence type="ECO:0000256" key="7">
    <source>
        <dbReference type="ARBA" id="ARBA00022553"/>
    </source>
</evidence>
<sequence length="349" mass="39023">MQLIPKSNFTTILNDKSVSLFNLKNKQGLVGQITNYGGRLISLWTKDKNDKLEDIVLGYNSIQDYLDADEMFFGAIIGRYGNRIAAGQFTLDDNTYGLERNNAPNHLHGGLHGFHNVVWDANQISESKLELYYTSNDGEAGYPGNLKVTVIYELTQDNELHISYSAKTDKKTIVNLTHHSYFNLQGAGSGTINNHLLQIYASHYTPVNKNMIPTGEIASVKNSPFDFTELKPIGKDLDSTNTQLQLGSGYDHNFVLDHKGLKKAAIVKETISGRKMTVYTTEPGIQFYGGNHLNTKKAGKNNLYYNSQTGFCLETQHFPNSPNQPNFPSTVLEPRDTYTSICIYKFGVI</sequence>
<dbReference type="InterPro" id="IPR011013">
    <property type="entry name" value="Gal_mutarotase_sf_dom"/>
</dbReference>
<comment type="cofactor">
    <cofactor evidence="1">
        <name>Ca(2+)</name>
        <dbReference type="ChEBI" id="CHEBI:29108"/>
    </cofactor>
</comment>
<dbReference type="GO" id="GO:0033499">
    <property type="term" value="P:galactose catabolic process via UDP-galactose, Leloir pathway"/>
    <property type="evidence" value="ECO:0007669"/>
    <property type="project" value="TreeGrafter"/>
</dbReference>
<feature type="active site" description="Proton acceptor" evidence="12">
    <location>
        <position position="314"/>
    </location>
</feature>
<keyword evidence="10 11" id="KW-0119">Carbohydrate metabolism</keyword>
<evidence type="ECO:0000256" key="6">
    <source>
        <dbReference type="ARBA" id="ARBA00022490"/>
    </source>
</evidence>
<accession>A0A842IUX4</accession>
<dbReference type="GO" id="GO:0006006">
    <property type="term" value="P:glucose metabolic process"/>
    <property type="evidence" value="ECO:0007669"/>
    <property type="project" value="TreeGrafter"/>
</dbReference>
<protein>
    <recommendedName>
        <fullName evidence="11">Aldose 1-epimerase</fullName>
        <ecNumber evidence="11">5.1.3.3</ecNumber>
    </recommendedName>
</protein>
<comment type="catalytic activity">
    <reaction evidence="11">
        <text>alpha-D-glucose = beta-D-glucose</text>
        <dbReference type="Rhea" id="RHEA:10264"/>
        <dbReference type="ChEBI" id="CHEBI:15903"/>
        <dbReference type="ChEBI" id="CHEBI:17925"/>
        <dbReference type="EC" id="5.1.3.3"/>
    </reaction>
</comment>
<dbReference type="InterPro" id="IPR014718">
    <property type="entry name" value="GH-type_carb-bd"/>
</dbReference>
<reference evidence="15" key="1">
    <citation type="submission" date="2020-08" db="EMBL/GenBank/DDBJ databases">
        <title>Winogradskyella ouciana sp. nov., isolated from the hadal seawater of the Mariana Trench.</title>
        <authorList>
            <person name="He X."/>
        </authorList>
    </citation>
    <scope>NUCLEOTIDE SEQUENCE [LARGE SCALE GENOMIC DNA]</scope>
    <source>
        <strain evidence="15">KCTC 52348</strain>
    </source>
</reference>
<evidence type="ECO:0000313" key="15">
    <source>
        <dbReference type="EMBL" id="MBC2845556.1"/>
    </source>
</evidence>
<evidence type="ECO:0000256" key="8">
    <source>
        <dbReference type="ARBA" id="ARBA00022837"/>
    </source>
</evidence>
<evidence type="ECO:0000313" key="16">
    <source>
        <dbReference type="Proteomes" id="UP000533900"/>
    </source>
</evidence>
<dbReference type="RefSeq" id="WP_185789281.1">
    <property type="nucleotide sequence ID" value="NZ_JACLCP010000003.1"/>
</dbReference>
<comment type="similarity">
    <text evidence="4 11">Belongs to the aldose epimerase family.</text>
</comment>
<dbReference type="CDD" id="cd09019">
    <property type="entry name" value="galactose_mutarotase_like"/>
    <property type="match status" value="1"/>
</dbReference>
<dbReference type="NCBIfam" id="NF008277">
    <property type="entry name" value="PRK11055.1"/>
    <property type="match status" value="1"/>
</dbReference>
<dbReference type="PIRSF" id="PIRSF005096">
    <property type="entry name" value="GALM"/>
    <property type="match status" value="1"/>
</dbReference>
<comment type="subcellular location">
    <subcellularLocation>
        <location evidence="2">Cytoplasm</location>
    </subcellularLocation>
</comment>
<dbReference type="UniPathway" id="UPA00242"/>
<dbReference type="EC" id="5.1.3.3" evidence="11"/>
<proteinExistence type="inferred from homology"/>
<dbReference type="AlphaFoldDB" id="A0A842IUX4"/>
<feature type="binding site" evidence="14">
    <location>
        <begin position="179"/>
        <end position="181"/>
    </location>
    <ligand>
        <name>beta-D-galactose</name>
        <dbReference type="ChEBI" id="CHEBI:27667"/>
    </ligand>
</feature>
<keyword evidence="9 11" id="KW-0413">Isomerase</keyword>
<feature type="binding site" evidence="14">
    <location>
        <begin position="82"/>
        <end position="83"/>
    </location>
    <ligand>
        <name>beta-D-galactose</name>
        <dbReference type="ChEBI" id="CHEBI:27667"/>
    </ligand>
</feature>
<evidence type="ECO:0000256" key="4">
    <source>
        <dbReference type="ARBA" id="ARBA00006206"/>
    </source>
</evidence>
<organism evidence="15 16">
    <name type="scientific">Winogradskyella flava</name>
    <dbReference type="NCBI Taxonomy" id="1884876"/>
    <lineage>
        <taxon>Bacteria</taxon>
        <taxon>Pseudomonadati</taxon>
        <taxon>Bacteroidota</taxon>
        <taxon>Flavobacteriia</taxon>
        <taxon>Flavobacteriales</taxon>
        <taxon>Flavobacteriaceae</taxon>
        <taxon>Winogradskyella</taxon>
    </lineage>
</organism>
<evidence type="ECO:0000256" key="11">
    <source>
        <dbReference type="PIRNR" id="PIRNR005096"/>
    </source>
</evidence>
<dbReference type="InterPro" id="IPR047215">
    <property type="entry name" value="Galactose_mutarotase-like"/>
</dbReference>
<keyword evidence="7" id="KW-0597">Phosphoprotein</keyword>
<feature type="binding site" evidence="13">
    <location>
        <position position="251"/>
    </location>
    <ligand>
        <name>beta-D-galactose</name>
        <dbReference type="ChEBI" id="CHEBI:27667"/>
    </ligand>
</feature>
<feature type="active site" description="Proton donor" evidence="12">
    <location>
        <position position="179"/>
    </location>
</feature>
<dbReference type="InterPro" id="IPR008183">
    <property type="entry name" value="Aldose_1/G6P_1-epimerase"/>
</dbReference>
<keyword evidence="6" id="KW-0963">Cytoplasm</keyword>
<name>A0A842IUX4_9FLAO</name>
<dbReference type="FunFam" id="2.70.98.10:FF:000003">
    <property type="entry name" value="Aldose 1-epimerase"/>
    <property type="match status" value="1"/>
</dbReference>
<dbReference type="Gene3D" id="2.70.98.10">
    <property type="match status" value="1"/>
</dbReference>
<dbReference type="GO" id="GO:0005737">
    <property type="term" value="C:cytoplasm"/>
    <property type="evidence" value="ECO:0007669"/>
    <property type="project" value="UniProtKB-SubCell"/>
</dbReference>
<comment type="subunit">
    <text evidence="5">Monomer.</text>
</comment>
<dbReference type="GO" id="GO:0030246">
    <property type="term" value="F:carbohydrate binding"/>
    <property type="evidence" value="ECO:0007669"/>
    <property type="project" value="InterPro"/>
</dbReference>
<evidence type="ECO:0000256" key="5">
    <source>
        <dbReference type="ARBA" id="ARBA00011245"/>
    </source>
</evidence>
<keyword evidence="8" id="KW-0106">Calcium</keyword>
<evidence type="ECO:0000256" key="9">
    <source>
        <dbReference type="ARBA" id="ARBA00023235"/>
    </source>
</evidence>
<keyword evidence="16" id="KW-1185">Reference proteome</keyword>
<dbReference type="GO" id="GO:0004034">
    <property type="term" value="F:aldose 1-epimerase activity"/>
    <property type="evidence" value="ECO:0007669"/>
    <property type="project" value="UniProtKB-EC"/>
</dbReference>
<dbReference type="SUPFAM" id="SSF74650">
    <property type="entry name" value="Galactose mutarotase-like"/>
    <property type="match status" value="1"/>
</dbReference>
<dbReference type="PANTHER" id="PTHR10091">
    <property type="entry name" value="ALDOSE-1-EPIMERASE"/>
    <property type="match status" value="1"/>
</dbReference>
<evidence type="ECO:0000256" key="2">
    <source>
        <dbReference type="ARBA" id="ARBA00004496"/>
    </source>
</evidence>
<dbReference type="PANTHER" id="PTHR10091:SF0">
    <property type="entry name" value="GALACTOSE MUTAROTASE"/>
    <property type="match status" value="1"/>
</dbReference>
<evidence type="ECO:0000256" key="14">
    <source>
        <dbReference type="PIRSR" id="PIRSR005096-3"/>
    </source>
</evidence>
<dbReference type="Proteomes" id="UP000533900">
    <property type="component" value="Unassembled WGS sequence"/>
</dbReference>
<dbReference type="Pfam" id="PF01263">
    <property type="entry name" value="Aldose_epim"/>
    <property type="match status" value="1"/>
</dbReference>